<dbReference type="GO" id="GO:0034599">
    <property type="term" value="P:cellular response to oxidative stress"/>
    <property type="evidence" value="ECO:0007669"/>
    <property type="project" value="InterPro"/>
</dbReference>
<dbReference type="PANTHER" id="PTHR10430">
    <property type="entry name" value="PEROXIREDOXIN"/>
    <property type="match status" value="1"/>
</dbReference>
<protein>
    <recommendedName>
        <fullName evidence="6">Glutathione-dependent peroxiredoxin</fullName>
        <ecNumber evidence="6">1.11.1.27</ecNumber>
    </recommendedName>
</protein>
<evidence type="ECO:0000256" key="5">
    <source>
        <dbReference type="PIRSR" id="PIRSR637944-1"/>
    </source>
</evidence>
<dbReference type="PROSITE" id="PS51352">
    <property type="entry name" value="THIOREDOXIN_2"/>
    <property type="match status" value="1"/>
</dbReference>
<evidence type="ECO:0000256" key="4">
    <source>
        <dbReference type="ARBA" id="ARBA00023284"/>
    </source>
</evidence>
<evidence type="ECO:0000256" key="3">
    <source>
        <dbReference type="ARBA" id="ARBA00023002"/>
    </source>
</evidence>
<dbReference type="AlphaFoldDB" id="A0A3D9HY70"/>
<dbReference type="PANTHER" id="PTHR10430:SF16">
    <property type="entry name" value="PEROXIREDOXIN-5, MITOCHONDRIAL"/>
    <property type="match status" value="1"/>
</dbReference>
<dbReference type="SUPFAM" id="SSF52833">
    <property type="entry name" value="Thioredoxin-like"/>
    <property type="match status" value="1"/>
</dbReference>
<proteinExistence type="inferred from homology"/>
<dbReference type="InterPro" id="IPR036249">
    <property type="entry name" value="Thioredoxin-like_sf"/>
</dbReference>
<comment type="similarity">
    <text evidence="6">Belongs to the peroxiredoxin family. Prx5 subfamily.</text>
</comment>
<dbReference type="GO" id="GO:0005737">
    <property type="term" value="C:cytoplasm"/>
    <property type="evidence" value="ECO:0007669"/>
    <property type="project" value="TreeGrafter"/>
</dbReference>
<dbReference type="GO" id="GO:0042744">
    <property type="term" value="P:hydrogen peroxide catabolic process"/>
    <property type="evidence" value="ECO:0007669"/>
    <property type="project" value="TreeGrafter"/>
</dbReference>
<keyword evidence="4 6" id="KW-0676">Redox-active center</keyword>
<dbReference type="InterPro" id="IPR037944">
    <property type="entry name" value="PRX5-like"/>
</dbReference>
<evidence type="ECO:0000256" key="2">
    <source>
        <dbReference type="ARBA" id="ARBA00022862"/>
    </source>
</evidence>
<dbReference type="Proteomes" id="UP000256845">
    <property type="component" value="Unassembled WGS sequence"/>
</dbReference>
<feature type="active site" description="Cysteine sulfenic acid (-SOH) intermediate" evidence="5">
    <location>
        <position position="48"/>
    </location>
</feature>
<keyword evidence="2 6" id="KW-0049">Antioxidant</keyword>
<dbReference type="Pfam" id="PF08534">
    <property type="entry name" value="Redoxin"/>
    <property type="match status" value="1"/>
</dbReference>
<sequence>MVKVGDKISDVGFKVMGADGPQDMSASDLFDGKKVVVFSVPGAFTPTCSAKHLPGFIEQHDALKSKGVDTIACVAVNDAFVMDAWGKSQGAGDKVVMLADGSGDWTKSVDLELDLTAAGLGKRGQRFAMIVDNGTISHLAVEEGGAFDVSSAEKILEAL</sequence>
<dbReference type="GO" id="GO:0045454">
    <property type="term" value="P:cell redox homeostasis"/>
    <property type="evidence" value="ECO:0007669"/>
    <property type="project" value="TreeGrafter"/>
</dbReference>
<evidence type="ECO:0000256" key="6">
    <source>
        <dbReference type="RuleBase" id="RU366011"/>
    </source>
</evidence>
<dbReference type="InterPro" id="IPR013740">
    <property type="entry name" value="Redoxin"/>
</dbReference>
<dbReference type="GO" id="GO:0008379">
    <property type="term" value="F:thioredoxin peroxidase activity"/>
    <property type="evidence" value="ECO:0007669"/>
    <property type="project" value="InterPro"/>
</dbReference>
<accession>A0A3D9HY70</accession>
<dbReference type="CDD" id="cd03013">
    <property type="entry name" value="PRX5_like"/>
    <property type="match status" value="1"/>
</dbReference>
<keyword evidence="1 6" id="KW-0575">Peroxidase</keyword>
<keyword evidence="9" id="KW-1185">Reference proteome</keyword>
<name>A0A3D9HY70_9PROT</name>
<evidence type="ECO:0000313" key="9">
    <source>
        <dbReference type="Proteomes" id="UP000256845"/>
    </source>
</evidence>
<dbReference type="OrthoDB" id="9800621at2"/>
<comment type="catalytic activity">
    <reaction evidence="6">
        <text>a hydroperoxide + 2 glutathione = an alcohol + glutathione disulfide + H2O</text>
        <dbReference type="Rhea" id="RHEA:62632"/>
        <dbReference type="ChEBI" id="CHEBI:15377"/>
        <dbReference type="ChEBI" id="CHEBI:30879"/>
        <dbReference type="ChEBI" id="CHEBI:35924"/>
        <dbReference type="ChEBI" id="CHEBI:57925"/>
        <dbReference type="ChEBI" id="CHEBI:58297"/>
        <dbReference type="EC" id="1.11.1.27"/>
    </reaction>
</comment>
<organism evidence="8 9">
    <name type="scientific">Aestuariispira insulae</name>
    <dbReference type="NCBI Taxonomy" id="1461337"/>
    <lineage>
        <taxon>Bacteria</taxon>
        <taxon>Pseudomonadati</taxon>
        <taxon>Pseudomonadota</taxon>
        <taxon>Alphaproteobacteria</taxon>
        <taxon>Rhodospirillales</taxon>
        <taxon>Kiloniellaceae</taxon>
        <taxon>Aestuariispira</taxon>
    </lineage>
</organism>
<dbReference type="EMBL" id="QRDW01000001">
    <property type="protein sequence ID" value="RED54359.1"/>
    <property type="molecule type" value="Genomic_DNA"/>
</dbReference>
<comment type="function">
    <text evidence="6">Thiol-specific peroxidase that catalyzes the reduction of hydrogen peroxide and organic hydroperoxides to water and alcohols, respectively. Plays a role in cell protection against oxidative stress by detoxifying peroxides.</text>
</comment>
<evidence type="ECO:0000313" key="8">
    <source>
        <dbReference type="EMBL" id="RED54359.1"/>
    </source>
</evidence>
<gene>
    <name evidence="8" type="ORF">DFP90_1011162</name>
</gene>
<dbReference type="RefSeq" id="WP_115935422.1">
    <property type="nucleotide sequence ID" value="NZ_QRDW01000001.1"/>
</dbReference>
<dbReference type="Gene3D" id="3.40.30.10">
    <property type="entry name" value="Glutaredoxin"/>
    <property type="match status" value="1"/>
</dbReference>
<feature type="domain" description="Thioredoxin" evidence="7">
    <location>
        <begin position="2"/>
        <end position="159"/>
    </location>
</feature>
<keyword evidence="3 6" id="KW-0560">Oxidoreductase</keyword>
<comment type="caution">
    <text evidence="8">The sequence shown here is derived from an EMBL/GenBank/DDBJ whole genome shotgun (WGS) entry which is preliminary data.</text>
</comment>
<dbReference type="InterPro" id="IPR013766">
    <property type="entry name" value="Thioredoxin_domain"/>
</dbReference>
<evidence type="ECO:0000256" key="1">
    <source>
        <dbReference type="ARBA" id="ARBA00022559"/>
    </source>
</evidence>
<dbReference type="FunFam" id="3.40.30.10:FF:000020">
    <property type="entry name" value="Peroxiredoxin"/>
    <property type="match status" value="1"/>
</dbReference>
<evidence type="ECO:0000259" key="7">
    <source>
        <dbReference type="PROSITE" id="PS51352"/>
    </source>
</evidence>
<reference evidence="8 9" key="1">
    <citation type="submission" date="2018-07" db="EMBL/GenBank/DDBJ databases">
        <title>Genomic Encyclopedia of Type Strains, Phase III (KMG-III): the genomes of soil and plant-associated and newly described type strains.</title>
        <authorList>
            <person name="Whitman W."/>
        </authorList>
    </citation>
    <scope>NUCLEOTIDE SEQUENCE [LARGE SCALE GENOMIC DNA]</scope>
    <source>
        <strain evidence="8 9">CECT 8488</strain>
    </source>
</reference>
<dbReference type="EC" id="1.11.1.27" evidence="6"/>